<organism evidence="2 3">
    <name type="scientific">Marivirga salinarum</name>
    <dbReference type="NCBI Taxonomy" id="3059078"/>
    <lineage>
        <taxon>Bacteria</taxon>
        <taxon>Pseudomonadati</taxon>
        <taxon>Bacteroidota</taxon>
        <taxon>Cytophagia</taxon>
        <taxon>Cytophagales</taxon>
        <taxon>Marivirgaceae</taxon>
        <taxon>Marivirga</taxon>
    </lineage>
</organism>
<evidence type="ECO:0000256" key="1">
    <source>
        <dbReference type="SAM" id="MobiDB-lite"/>
    </source>
</evidence>
<evidence type="ECO:0000313" key="3">
    <source>
        <dbReference type="Proteomes" id="UP001230496"/>
    </source>
</evidence>
<dbReference type="Proteomes" id="UP001230496">
    <property type="component" value="Chromosome"/>
</dbReference>
<protein>
    <submittedName>
        <fullName evidence="2">SH3 domain-containing protein</fullName>
    </submittedName>
</protein>
<dbReference type="EMBL" id="CP129971">
    <property type="protein sequence ID" value="WKK76426.2"/>
    <property type="molecule type" value="Genomic_DNA"/>
</dbReference>
<dbReference type="Gene3D" id="2.30.30.40">
    <property type="entry name" value="SH3 Domains"/>
    <property type="match status" value="1"/>
</dbReference>
<gene>
    <name evidence="2" type="ORF">QYS49_03565</name>
</gene>
<dbReference type="RefSeq" id="WP_308350423.1">
    <property type="nucleotide sequence ID" value="NZ_CP129971.1"/>
</dbReference>
<dbReference type="KEGG" id="msaa:QYS49_03565"/>
<name>A0AA49JBM6_9BACT</name>
<dbReference type="PROSITE" id="PS51257">
    <property type="entry name" value="PROKAR_LIPOPROTEIN"/>
    <property type="match status" value="1"/>
</dbReference>
<reference evidence="2 3" key="1">
    <citation type="submission" date="2023-08" db="EMBL/GenBank/DDBJ databases">
        <title>Comparative genomics and taxonomic characterization of three novel marine species of genus Marivirga.</title>
        <authorList>
            <person name="Muhammad N."/>
            <person name="Kim S.-G."/>
        </authorList>
    </citation>
    <scope>NUCLEOTIDE SEQUENCE [LARGE SCALE GENOMIC DNA]</scope>
    <source>
        <strain evidence="2 3">BDSF4-3</strain>
    </source>
</reference>
<sequence length="261" mass="29285">MKNYYYTLACAIMAFGLISCSGNENKETTEQTTAKEEAPKKVDAVSIWDGISVRKEPSSDGKWISSISLGEKVLMTGKTAVDSSEDNREYVEIKLGDDKQGWVVSGFVVEGTAVAAVREAQIFKRPDLLTKTDKSFNPMDVLALIDTKDEWVEVKGKRQGDKWFSSGWVKRTDLSDNEVDIAVAVYAQKALAIEEEEKRIEAIQEILENESFTSSQFMVDLKDELNDLNSDEEELMAEPTEEMDSVEMEEEVAETEEVMSE</sequence>
<feature type="region of interest" description="Disordered" evidence="1">
    <location>
        <begin position="234"/>
        <end position="261"/>
    </location>
</feature>
<proteinExistence type="predicted"/>
<keyword evidence="3" id="KW-1185">Reference proteome</keyword>
<accession>A0AA49JBM6</accession>
<evidence type="ECO:0000313" key="2">
    <source>
        <dbReference type="EMBL" id="WKK76426.2"/>
    </source>
</evidence>
<dbReference type="AlphaFoldDB" id="A0AA49JBM6"/>